<dbReference type="Pfam" id="PF03401">
    <property type="entry name" value="TctC"/>
    <property type="match status" value="1"/>
</dbReference>
<dbReference type="Gene3D" id="3.40.190.150">
    <property type="entry name" value="Bordetella uptake gene, domain 1"/>
    <property type="match status" value="1"/>
</dbReference>
<sequence length="338" mass="34950">MTFPRLPEPSRRALLKWLPAGIAVTAAPAWAQPSTGAELPAPALSSYRFIVGFGAGGVPDAAARLIAATLSERWKLPAMVENKTGVGGTLAARAVLAATGDGTTLLSVSPAHATAPAVFRNPGYDTLRDFAPVTLIGEGPALIVVPKDLPARTLSEMVAQAKARPGSVSYSSAGVGSSSHFAAALFCQQAGIEAVNIPYKSVGEAMTETIAGRVQFHVAPYISALGMVKEGKVRALAVTSAARLADMPEVPTAAQAGVPGYEWSFWYGLLASAKTPASIVAQLNQDITGILRLPHVKAQLATMGVTVAASTPAAFQKLIESEVAKYARIAKTANITPQ</sequence>
<protein>
    <submittedName>
        <fullName evidence="3">Tripartite-type tricarboxylate transporter receptor subunit TctC</fullName>
    </submittedName>
</protein>
<dbReference type="InterPro" id="IPR005064">
    <property type="entry name" value="BUG"/>
</dbReference>
<dbReference type="EMBL" id="JAUSRR010000003">
    <property type="protein sequence ID" value="MDP9923165.1"/>
    <property type="molecule type" value="Genomic_DNA"/>
</dbReference>
<evidence type="ECO:0000313" key="4">
    <source>
        <dbReference type="Proteomes" id="UP001244295"/>
    </source>
</evidence>
<feature type="chain" id="PRO_5043476973" evidence="2">
    <location>
        <begin position="32"/>
        <end position="338"/>
    </location>
</feature>
<evidence type="ECO:0000256" key="2">
    <source>
        <dbReference type="SAM" id="SignalP"/>
    </source>
</evidence>
<dbReference type="RefSeq" id="WP_307636696.1">
    <property type="nucleotide sequence ID" value="NZ_JAUSRR010000003.1"/>
</dbReference>
<dbReference type="PIRSF" id="PIRSF017082">
    <property type="entry name" value="YflP"/>
    <property type="match status" value="1"/>
</dbReference>
<name>A0AAW8DUT7_9BURK</name>
<organism evidence="3 4">
    <name type="scientific">Variovorax boronicumulans</name>
    <dbReference type="NCBI Taxonomy" id="436515"/>
    <lineage>
        <taxon>Bacteria</taxon>
        <taxon>Pseudomonadati</taxon>
        <taxon>Pseudomonadota</taxon>
        <taxon>Betaproteobacteria</taxon>
        <taxon>Burkholderiales</taxon>
        <taxon>Comamonadaceae</taxon>
        <taxon>Variovorax</taxon>
    </lineage>
</organism>
<comment type="caution">
    <text evidence="3">The sequence shown here is derived from an EMBL/GenBank/DDBJ whole genome shotgun (WGS) entry which is preliminary data.</text>
</comment>
<accession>A0AAW8DUT7</accession>
<evidence type="ECO:0000313" key="3">
    <source>
        <dbReference type="EMBL" id="MDP9923165.1"/>
    </source>
</evidence>
<dbReference type="PANTHER" id="PTHR42928">
    <property type="entry name" value="TRICARBOXYLATE-BINDING PROTEIN"/>
    <property type="match status" value="1"/>
</dbReference>
<dbReference type="InterPro" id="IPR042100">
    <property type="entry name" value="Bug_dom1"/>
</dbReference>
<dbReference type="InterPro" id="IPR006311">
    <property type="entry name" value="TAT_signal"/>
</dbReference>
<feature type="signal peptide" evidence="2">
    <location>
        <begin position="1"/>
        <end position="31"/>
    </location>
</feature>
<dbReference type="AlphaFoldDB" id="A0AAW8DUT7"/>
<dbReference type="Proteomes" id="UP001244295">
    <property type="component" value="Unassembled WGS sequence"/>
</dbReference>
<evidence type="ECO:0000256" key="1">
    <source>
        <dbReference type="ARBA" id="ARBA00006987"/>
    </source>
</evidence>
<proteinExistence type="inferred from homology"/>
<gene>
    <name evidence="3" type="ORF">J2W25_002186</name>
</gene>
<dbReference type="CDD" id="cd13578">
    <property type="entry name" value="PBP2_Bug27"/>
    <property type="match status" value="1"/>
</dbReference>
<dbReference type="Gene3D" id="3.40.190.10">
    <property type="entry name" value="Periplasmic binding protein-like II"/>
    <property type="match status" value="1"/>
</dbReference>
<dbReference type="PROSITE" id="PS51318">
    <property type="entry name" value="TAT"/>
    <property type="match status" value="1"/>
</dbReference>
<dbReference type="SUPFAM" id="SSF53850">
    <property type="entry name" value="Periplasmic binding protein-like II"/>
    <property type="match status" value="1"/>
</dbReference>
<keyword evidence="3" id="KW-0675">Receptor</keyword>
<dbReference type="PANTHER" id="PTHR42928:SF5">
    <property type="entry name" value="BLR1237 PROTEIN"/>
    <property type="match status" value="1"/>
</dbReference>
<reference evidence="3" key="1">
    <citation type="submission" date="2023-07" db="EMBL/GenBank/DDBJ databases">
        <title>Sorghum-associated microbial communities from plants grown in Nebraska, USA.</title>
        <authorList>
            <person name="Schachtman D."/>
        </authorList>
    </citation>
    <scope>NUCLEOTIDE SEQUENCE</scope>
    <source>
        <strain evidence="3">DS2795</strain>
    </source>
</reference>
<comment type="similarity">
    <text evidence="1">Belongs to the UPF0065 (bug) family.</text>
</comment>
<keyword evidence="2" id="KW-0732">Signal</keyword>